<dbReference type="PANTHER" id="PTHR11135">
    <property type="entry name" value="HISTONE ACETYLTRANSFERASE-RELATED"/>
    <property type="match status" value="1"/>
</dbReference>
<dbReference type="GO" id="GO:0005737">
    <property type="term" value="C:cytoplasm"/>
    <property type="evidence" value="ECO:0007669"/>
    <property type="project" value="TreeGrafter"/>
</dbReference>
<sequence length="94" mass="10985">RMKDFGTSCRDVRTREVGVNEVKHKIRPNQIELVRRDYTANGGWETFLAYEDPKQDILVALLRLRKCSDKYTFREELVGQPTSLVRELHVYGTA</sequence>
<evidence type="ECO:0000313" key="7">
    <source>
        <dbReference type="Proteomes" id="UP000044602"/>
    </source>
</evidence>
<protein>
    <recommendedName>
        <fullName evidence="8">Elongator complex protein 3</fullName>
    </recommendedName>
</protein>
<dbReference type="GO" id="GO:0033588">
    <property type="term" value="C:elongator holoenzyme complex"/>
    <property type="evidence" value="ECO:0007669"/>
    <property type="project" value="TreeGrafter"/>
</dbReference>
<keyword evidence="2" id="KW-0949">S-adenosyl-L-methionine</keyword>
<dbReference type="Proteomes" id="UP000044602">
    <property type="component" value="Unassembled WGS sequence"/>
</dbReference>
<dbReference type="AlphaFoldDB" id="A0A0G4LKI7"/>
<dbReference type="GO" id="GO:0005634">
    <property type="term" value="C:nucleus"/>
    <property type="evidence" value="ECO:0007669"/>
    <property type="project" value="TreeGrafter"/>
</dbReference>
<organism evidence="6 7">
    <name type="scientific">Verticillium longisporum</name>
    <name type="common">Verticillium dahliae var. longisporum</name>
    <dbReference type="NCBI Taxonomy" id="100787"/>
    <lineage>
        <taxon>Eukaryota</taxon>
        <taxon>Fungi</taxon>
        <taxon>Dikarya</taxon>
        <taxon>Ascomycota</taxon>
        <taxon>Pezizomycotina</taxon>
        <taxon>Sordariomycetes</taxon>
        <taxon>Hypocreomycetidae</taxon>
        <taxon>Glomerellales</taxon>
        <taxon>Plectosphaerellaceae</taxon>
        <taxon>Verticillium</taxon>
    </lineage>
</organism>
<dbReference type="EMBL" id="CVQH01014291">
    <property type="protein sequence ID" value="CRK22551.1"/>
    <property type="molecule type" value="Genomic_DNA"/>
</dbReference>
<dbReference type="GO" id="GO:0046872">
    <property type="term" value="F:metal ion binding"/>
    <property type="evidence" value="ECO:0007669"/>
    <property type="project" value="UniProtKB-KW"/>
</dbReference>
<reference evidence="6 7" key="1">
    <citation type="submission" date="2015-05" db="EMBL/GenBank/DDBJ databases">
        <authorList>
            <person name="Wang D.B."/>
            <person name="Wang M."/>
        </authorList>
    </citation>
    <scope>NUCLEOTIDE SEQUENCE [LARGE SCALE GENOMIC DNA]</scope>
    <source>
        <strain evidence="6">VL1</strain>
    </source>
</reference>
<evidence type="ECO:0000256" key="5">
    <source>
        <dbReference type="ARBA" id="ARBA00023014"/>
    </source>
</evidence>
<feature type="non-terminal residue" evidence="6">
    <location>
        <position position="1"/>
    </location>
</feature>
<dbReference type="GO" id="GO:0051539">
    <property type="term" value="F:4 iron, 4 sulfur cluster binding"/>
    <property type="evidence" value="ECO:0007669"/>
    <property type="project" value="UniProtKB-KW"/>
</dbReference>
<keyword evidence="7" id="KW-1185">Reference proteome</keyword>
<name>A0A0G4LKI7_VERLO</name>
<proteinExistence type="predicted"/>
<evidence type="ECO:0000256" key="4">
    <source>
        <dbReference type="ARBA" id="ARBA00023004"/>
    </source>
</evidence>
<dbReference type="GO" id="GO:0002926">
    <property type="term" value="P:tRNA wobble base 5-methoxycarbonylmethyl-2-thiouridinylation"/>
    <property type="evidence" value="ECO:0007669"/>
    <property type="project" value="TreeGrafter"/>
</dbReference>
<keyword evidence="3" id="KW-0479">Metal-binding</keyword>
<accession>A0A0G4LKI7</accession>
<feature type="non-terminal residue" evidence="6">
    <location>
        <position position="94"/>
    </location>
</feature>
<evidence type="ECO:0000256" key="2">
    <source>
        <dbReference type="ARBA" id="ARBA00022691"/>
    </source>
</evidence>
<gene>
    <name evidence="6" type="ORF">BN1708_017962</name>
</gene>
<evidence type="ECO:0000256" key="3">
    <source>
        <dbReference type="ARBA" id="ARBA00022723"/>
    </source>
</evidence>
<keyword evidence="4" id="KW-0408">Iron</keyword>
<dbReference type="STRING" id="100787.A0A0G4LKI7"/>
<dbReference type="PANTHER" id="PTHR11135:SF0">
    <property type="entry name" value="ELONGATOR COMPLEX PROTEIN 3"/>
    <property type="match status" value="1"/>
</dbReference>
<evidence type="ECO:0000313" key="6">
    <source>
        <dbReference type="EMBL" id="CRK22551.1"/>
    </source>
</evidence>
<keyword evidence="1" id="KW-0004">4Fe-4S</keyword>
<keyword evidence="5" id="KW-0411">Iron-sulfur</keyword>
<dbReference type="InterPro" id="IPR039661">
    <property type="entry name" value="ELP3"/>
</dbReference>
<evidence type="ECO:0000256" key="1">
    <source>
        <dbReference type="ARBA" id="ARBA00022485"/>
    </source>
</evidence>
<evidence type="ECO:0008006" key="8">
    <source>
        <dbReference type="Google" id="ProtNLM"/>
    </source>
</evidence>